<comment type="caution">
    <text evidence="2">The sequence shown here is derived from an EMBL/GenBank/DDBJ whole genome shotgun (WGS) entry which is preliminary data.</text>
</comment>
<dbReference type="RefSeq" id="WP_077690176.1">
    <property type="nucleotide sequence ID" value="NZ_MCOK01000001.1"/>
</dbReference>
<dbReference type="EMBL" id="MCOK01000001">
    <property type="protein sequence ID" value="OOC53788.1"/>
    <property type="molecule type" value="Genomic_DNA"/>
</dbReference>
<proteinExistence type="predicted"/>
<reference evidence="3" key="1">
    <citation type="submission" date="2016-08" db="EMBL/GenBank/DDBJ databases">
        <authorList>
            <person name="Tokovenko B."/>
            <person name="Kalinowski J."/>
        </authorList>
    </citation>
    <scope>NUCLEOTIDE SEQUENCE [LARGE SCALE GENOMIC DNA]</scope>
    <source>
        <strain evidence="3">UTMC102</strain>
    </source>
</reference>
<dbReference type="Pfam" id="PF13483">
    <property type="entry name" value="Lactamase_B_3"/>
    <property type="match status" value="1"/>
</dbReference>
<dbReference type="PROSITE" id="PS51318">
    <property type="entry name" value="TAT"/>
    <property type="match status" value="1"/>
</dbReference>
<dbReference type="AlphaFoldDB" id="A0A1V3BZB3"/>
<dbReference type="STRING" id="501010.NOSIN_08215"/>
<evidence type="ECO:0000313" key="2">
    <source>
        <dbReference type="EMBL" id="OOC53788.1"/>
    </source>
</evidence>
<feature type="signal peptide" evidence="1">
    <location>
        <begin position="1"/>
        <end position="31"/>
    </location>
</feature>
<accession>A0A1V3BZB3</accession>
<keyword evidence="1" id="KW-0732">Signal</keyword>
<dbReference type="Gene3D" id="3.60.15.10">
    <property type="entry name" value="Ribonuclease Z/Hydroxyacylglutathione hydrolase-like"/>
    <property type="match status" value="1"/>
</dbReference>
<dbReference type="PANTHER" id="PTHR43546">
    <property type="entry name" value="UPF0173 METAL-DEPENDENT HYDROLASE MJ1163-RELATED"/>
    <property type="match status" value="1"/>
</dbReference>
<protein>
    <submittedName>
        <fullName evidence="2">MBL fold metallo-hydrolase</fullName>
    </submittedName>
</protein>
<dbReference type="InterPro" id="IPR006311">
    <property type="entry name" value="TAT_signal"/>
</dbReference>
<dbReference type="Proteomes" id="UP000189004">
    <property type="component" value="Unassembled WGS sequence"/>
</dbReference>
<feature type="chain" id="PRO_5039449123" evidence="1">
    <location>
        <begin position="32"/>
        <end position="328"/>
    </location>
</feature>
<dbReference type="InterPro" id="IPR036866">
    <property type="entry name" value="RibonucZ/Hydroxyglut_hydro"/>
</dbReference>
<evidence type="ECO:0000313" key="3">
    <source>
        <dbReference type="Proteomes" id="UP000189004"/>
    </source>
</evidence>
<gene>
    <name evidence="2" type="ORF">NOSIN_08215</name>
</gene>
<dbReference type="PANTHER" id="PTHR43546:SF3">
    <property type="entry name" value="UPF0173 METAL-DEPENDENT HYDROLASE MJ1163"/>
    <property type="match status" value="1"/>
</dbReference>
<evidence type="ECO:0000256" key="1">
    <source>
        <dbReference type="SAM" id="SignalP"/>
    </source>
</evidence>
<organism evidence="2 3">
    <name type="scientific">Nocardiopsis sinuspersici</name>
    <dbReference type="NCBI Taxonomy" id="501010"/>
    <lineage>
        <taxon>Bacteria</taxon>
        <taxon>Bacillati</taxon>
        <taxon>Actinomycetota</taxon>
        <taxon>Actinomycetes</taxon>
        <taxon>Streptosporangiales</taxon>
        <taxon>Nocardiopsidaceae</taxon>
        <taxon>Nocardiopsis</taxon>
    </lineage>
</organism>
<keyword evidence="2" id="KW-0378">Hydrolase</keyword>
<dbReference type="CDD" id="cd06262">
    <property type="entry name" value="metallo-hydrolase-like_MBL-fold"/>
    <property type="match status" value="1"/>
</dbReference>
<keyword evidence="3" id="KW-1185">Reference proteome</keyword>
<dbReference type="OrthoDB" id="9789133at2"/>
<dbReference type="InterPro" id="IPR050114">
    <property type="entry name" value="UPF0173_UPF0282_UlaG_hydrolase"/>
</dbReference>
<dbReference type="GO" id="GO:0016787">
    <property type="term" value="F:hydrolase activity"/>
    <property type="evidence" value="ECO:0007669"/>
    <property type="project" value="UniProtKB-KW"/>
</dbReference>
<dbReference type="SUPFAM" id="SSF56281">
    <property type="entry name" value="Metallo-hydrolase/oxidoreductase"/>
    <property type="match status" value="1"/>
</dbReference>
<name>A0A1V3BZB3_9ACTN</name>
<sequence>MSIGRRGFLRGAVAGGALTPLLAGAAAPAHATAAAAAPGASPTGGGGGAVFRWLGTSGWRIDMPGRPSVLVDPFLTRFSTGLFDPDREFDAATRLTVDAGTVDEHTADIGDGGVVLVTHTHWDHFSDVPHIATTTGAQVVGTLTTYHLAQAMGVPVGQTSPVRGGEVLDFDGCVVEVVSSRHSRNANHSVTFAGVRVEVPGKPATIADLPEGDTLAFQVTPPSGPSVFFMGASDFAEREVAGLAPDVAMVALPSTSSTHEYVPRLLEALERPGTVVPVHWDHFERALANPPVDGTGKGMSVAEFTALVRRVSPGSRVVVPEYLTPYTF</sequence>